<dbReference type="PANTHER" id="PTHR33307:SF6">
    <property type="entry name" value="ALPHA-RHAMNOSIDASE (EUROFUNG)-RELATED"/>
    <property type="match status" value="1"/>
</dbReference>
<dbReference type="InterPro" id="IPR012341">
    <property type="entry name" value="6hp_glycosidase-like_sf"/>
</dbReference>
<dbReference type="PIRSF" id="PIRSF010631">
    <property type="entry name" value="A-rhamnsds"/>
    <property type="match status" value="1"/>
</dbReference>
<evidence type="ECO:0000256" key="2">
    <source>
        <dbReference type="ARBA" id="ARBA00012652"/>
    </source>
</evidence>
<dbReference type="InterPro" id="IPR035396">
    <property type="entry name" value="Bac_rhamnosid6H"/>
</dbReference>
<feature type="domain" description="Alpha-L-rhamnosidase C-terminal" evidence="8">
    <location>
        <begin position="868"/>
        <end position="943"/>
    </location>
</feature>
<organism evidence="9 10">
    <name type="scientific">Subtercola vilae</name>
    <dbReference type="NCBI Taxonomy" id="2056433"/>
    <lineage>
        <taxon>Bacteria</taxon>
        <taxon>Bacillati</taxon>
        <taxon>Actinomycetota</taxon>
        <taxon>Actinomycetes</taxon>
        <taxon>Micrococcales</taxon>
        <taxon>Microbacteriaceae</taxon>
        <taxon>Subtercola</taxon>
    </lineage>
</organism>
<dbReference type="Gene3D" id="2.60.420.10">
    <property type="entry name" value="Maltose phosphorylase, domain 3"/>
    <property type="match status" value="1"/>
</dbReference>
<dbReference type="Pfam" id="PF08531">
    <property type="entry name" value="Bac_rhamnosid_N"/>
    <property type="match status" value="1"/>
</dbReference>
<dbReference type="AlphaFoldDB" id="A0A4T2C9I7"/>
<dbReference type="RefSeq" id="WP_136640240.1">
    <property type="nucleotide sequence ID" value="NZ_QYRT01000001.1"/>
</dbReference>
<dbReference type="Gene3D" id="1.50.10.10">
    <property type="match status" value="1"/>
</dbReference>
<evidence type="ECO:0000259" key="6">
    <source>
        <dbReference type="Pfam" id="PF08531"/>
    </source>
</evidence>
<comment type="caution">
    <text evidence="9">The sequence shown here is derived from an EMBL/GenBank/DDBJ whole genome shotgun (WGS) entry which is preliminary data.</text>
</comment>
<dbReference type="GO" id="GO:0005975">
    <property type="term" value="P:carbohydrate metabolic process"/>
    <property type="evidence" value="ECO:0007669"/>
    <property type="project" value="InterPro"/>
</dbReference>
<sequence>MTLTPRTDRAATAASSEATPEASGCTVSALWAGTRGRPAFLPTGAPALSWQVVSASSDWRQRAYTLELEQGGATLTAEGTGPVSQSIPWPFAPLAAYASARVRVRVRGAAAGCSEFSPWTELLTGPLSGDDWAAEFITAEGAPGSVADPAERELGDAPKPAEGEPGSAPETAAGAPGDSHEPALNDPRPTVRFRREFTVDRPIRRALLSATARGVYEPVVNGQLVGDEVLAPGWTSYDKRLLFQTFDVTDQIVAGTNVLGATVAEGWYRERYGFDGRFAVGYDGPVALSMQLRLEYADAVSGSTTTNTTRTPFDLLTTDSSWSTTLDGPTLSASIYQGETYDARREDLALASPGTPFADARPATGIRVDRALLAPASAPPVRRIERVRPVESFATPFGGTVIDFGQNLVGWLEVTIDAPAGTVITLRHAEVLENGELGIRPLRFASATDHYTARGDGPVTWSPRFTFHGFRYAEITVLPSGSDTPTTVTVPGTGSTTTPTTHIDLDAVTAVVVHSDVLRTGHFESSNPLLNQLHENVLWGMRGNFLSLPTDCPQRDERLGWTGDIQVFTPTASFLYDSSGFLQSWLRDLALEQEANGGIVPMVVPAPITAGGPATAAWGDSATLVADDLYTRFGDRAILATQYPGMRAWVEVVRGLAGANNLWTGGFQFGDWLDPSAPPENPSAAKTDPDIVATAYYFKSTRQLAAAARVLGFAEDARQYAELAEGIRAAFVREYVTAGGRLMSDAHTAYAITIAFGLVTDPAEVKRVGARLAELVRAFGYRIRTGFVGTPLICDALAAAGQSDVAYRLLLETDCPSWLYPLSMGATTIWERWDSMLPDGTINPGEMTSFNHYALGAVADFMQRQIAGIAPGTPGYETIDIRPVVGGGLSSAGATLETGFGRVAVSWSIEGSTFTLAASIPANSRARVWMPGSTTAVEVGSGEHTFSTALAPQPETPRTFDLDSSLADIVSSPAASAVVKRVFAETGYFIGLGWTDSGRWLTDSRLGSSLVMFSDANKKLLADALATLRWAAATEGRSGAPRCTGGAAAARETSR</sequence>
<dbReference type="InterPro" id="IPR013737">
    <property type="entry name" value="Bac_rhamnosid_N"/>
</dbReference>
<evidence type="ECO:0000256" key="4">
    <source>
        <dbReference type="SAM" id="MobiDB-lite"/>
    </source>
</evidence>
<dbReference type="PANTHER" id="PTHR33307">
    <property type="entry name" value="ALPHA-RHAMNOSIDASE (EUROFUNG)"/>
    <property type="match status" value="1"/>
</dbReference>
<feature type="domain" description="Alpha-L-rhamnosidase concanavalin-like" evidence="5">
    <location>
        <begin position="398"/>
        <end position="481"/>
    </location>
</feature>
<dbReference type="InterPro" id="IPR016007">
    <property type="entry name" value="Alpha_rhamnosid"/>
</dbReference>
<evidence type="ECO:0000259" key="7">
    <source>
        <dbReference type="Pfam" id="PF17389"/>
    </source>
</evidence>
<dbReference type="EC" id="3.2.1.40" evidence="2"/>
<gene>
    <name evidence="9" type="ORF">D4765_00420</name>
</gene>
<dbReference type="SUPFAM" id="SSF48208">
    <property type="entry name" value="Six-hairpin glycosidases"/>
    <property type="match status" value="1"/>
</dbReference>
<evidence type="ECO:0000256" key="1">
    <source>
        <dbReference type="ARBA" id="ARBA00001445"/>
    </source>
</evidence>
<dbReference type="Pfam" id="PF17389">
    <property type="entry name" value="Bac_rhamnosid6H"/>
    <property type="match status" value="1"/>
</dbReference>
<dbReference type="Pfam" id="PF05592">
    <property type="entry name" value="Bac_rhamnosid"/>
    <property type="match status" value="1"/>
</dbReference>
<evidence type="ECO:0000313" key="9">
    <source>
        <dbReference type="EMBL" id="TIH40907.1"/>
    </source>
</evidence>
<dbReference type="InterPro" id="IPR008928">
    <property type="entry name" value="6-hairpin_glycosidase_sf"/>
</dbReference>
<dbReference type="InterPro" id="IPR035398">
    <property type="entry name" value="Bac_rhamnosid_C"/>
</dbReference>
<keyword evidence="3" id="KW-0378">Hydrolase</keyword>
<dbReference type="InterPro" id="IPR008902">
    <property type="entry name" value="Rhamnosid_concanavalin"/>
</dbReference>
<comment type="catalytic activity">
    <reaction evidence="1">
        <text>Hydrolysis of terminal non-reducing alpha-L-rhamnose residues in alpha-L-rhamnosides.</text>
        <dbReference type="EC" id="3.2.1.40"/>
    </reaction>
</comment>
<dbReference type="Gene3D" id="2.60.120.260">
    <property type="entry name" value="Galactose-binding domain-like"/>
    <property type="match status" value="2"/>
</dbReference>
<feature type="domain" description="Bacterial alpha-L-rhamnosidase N-terminal" evidence="6">
    <location>
        <begin position="203"/>
        <end position="384"/>
    </location>
</feature>
<feature type="region of interest" description="Disordered" evidence="4">
    <location>
        <begin position="141"/>
        <end position="191"/>
    </location>
</feature>
<feature type="compositionally biased region" description="Basic and acidic residues" evidence="4">
    <location>
        <begin position="149"/>
        <end position="162"/>
    </location>
</feature>
<keyword evidence="10" id="KW-1185">Reference proteome</keyword>
<protein>
    <recommendedName>
        <fullName evidence="2">alpha-L-rhamnosidase</fullName>
        <ecNumber evidence="2">3.2.1.40</ecNumber>
    </recommendedName>
</protein>
<evidence type="ECO:0000259" key="5">
    <source>
        <dbReference type="Pfam" id="PF05592"/>
    </source>
</evidence>
<evidence type="ECO:0000256" key="3">
    <source>
        <dbReference type="ARBA" id="ARBA00022801"/>
    </source>
</evidence>
<dbReference type="Pfam" id="PF25788">
    <property type="entry name" value="Ig_Rha78A_N"/>
    <property type="match status" value="1"/>
</dbReference>
<accession>A0A4T2C9I7</accession>
<dbReference type="GO" id="GO:0030596">
    <property type="term" value="F:alpha-L-rhamnosidase activity"/>
    <property type="evidence" value="ECO:0007669"/>
    <property type="project" value="UniProtKB-EC"/>
</dbReference>
<dbReference type="EMBL" id="QYRT01000001">
    <property type="protein sequence ID" value="TIH40907.1"/>
    <property type="molecule type" value="Genomic_DNA"/>
</dbReference>
<evidence type="ECO:0000313" key="10">
    <source>
        <dbReference type="Proteomes" id="UP000306192"/>
    </source>
</evidence>
<proteinExistence type="predicted"/>
<feature type="domain" description="Alpha-L-rhamnosidase six-hairpin glycosidase" evidence="7">
    <location>
        <begin position="519"/>
        <end position="866"/>
    </location>
</feature>
<dbReference type="OrthoDB" id="9761045at2"/>
<dbReference type="Pfam" id="PF17390">
    <property type="entry name" value="Bac_rhamnosid_C"/>
    <property type="match status" value="1"/>
</dbReference>
<reference evidence="9 10" key="1">
    <citation type="journal article" date="2019" name="Microorganisms">
        <title>Systematic Affiliation and Genome Analysis of Subtercola vilae DB165(T) with Particular Emphasis on Cold Adaptation of an Isolate from a High-Altitude Cold Volcano Lake.</title>
        <authorList>
            <person name="Villalobos A.S."/>
            <person name="Wiese J."/>
            <person name="Imhoff J.F."/>
            <person name="Dorador C."/>
            <person name="Keller A."/>
            <person name="Hentschel U."/>
        </authorList>
    </citation>
    <scope>NUCLEOTIDE SEQUENCE [LARGE SCALE GENOMIC DNA]</scope>
    <source>
        <strain evidence="9 10">DB165</strain>
    </source>
</reference>
<name>A0A4T2C9I7_9MICO</name>
<dbReference type="Proteomes" id="UP000306192">
    <property type="component" value="Unassembled WGS sequence"/>
</dbReference>
<evidence type="ECO:0000259" key="8">
    <source>
        <dbReference type="Pfam" id="PF17390"/>
    </source>
</evidence>